<evidence type="ECO:0000313" key="2">
    <source>
        <dbReference type="EMBL" id="BCJ42730.1"/>
    </source>
</evidence>
<proteinExistence type="predicted"/>
<name>A0ABM7LTR8_9ACTN</name>
<accession>A0ABM7LTR8</accession>
<sequence length="128" mass="13745">MILGCDAAGVDPDGRPVLVYPVVEDKGDPRGYSLFSERYPGTLAEQVAAPRENLLPIPDGVSFADAACLPTAWLTAYHMLVTRGGSPTRERSWCRARAAGWRRPRWRSAWRSGSGSMPPAVSSGNGTG</sequence>
<protein>
    <submittedName>
        <fullName evidence="2">Uncharacterized protein</fullName>
    </submittedName>
</protein>
<dbReference type="Proteomes" id="UP000676967">
    <property type="component" value="Chromosome"/>
</dbReference>
<reference evidence="2 3" key="1">
    <citation type="submission" date="2020-08" db="EMBL/GenBank/DDBJ databases">
        <title>Whole genome shotgun sequence of Actinoplanes ianthinogenes NBRC 13996.</title>
        <authorList>
            <person name="Komaki H."/>
            <person name="Tamura T."/>
        </authorList>
    </citation>
    <scope>NUCLEOTIDE SEQUENCE [LARGE SCALE GENOMIC DNA]</scope>
    <source>
        <strain evidence="2 3">NBRC 13996</strain>
    </source>
</reference>
<keyword evidence="3" id="KW-1185">Reference proteome</keyword>
<organism evidence="2 3">
    <name type="scientific">Actinoplanes ianthinogenes</name>
    <dbReference type="NCBI Taxonomy" id="122358"/>
    <lineage>
        <taxon>Bacteria</taxon>
        <taxon>Bacillati</taxon>
        <taxon>Actinomycetota</taxon>
        <taxon>Actinomycetes</taxon>
        <taxon>Micromonosporales</taxon>
        <taxon>Micromonosporaceae</taxon>
        <taxon>Actinoplanes</taxon>
    </lineage>
</organism>
<evidence type="ECO:0000256" key="1">
    <source>
        <dbReference type="SAM" id="MobiDB-lite"/>
    </source>
</evidence>
<gene>
    <name evidence="2" type="ORF">Aiant_33870</name>
</gene>
<evidence type="ECO:0000313" key="3">
    <source>
        <dbReference type="Proteomes" id="UP000676967"/>
    </source>
</evidence>
<dbReference type="SUPFAM" id="SSF50129">
    <property type="entry name" value="GroES-like"/>
    <property type="match status" value="1"/>
</dbReference>
<dbReference type="InterPro" id="IPR011032">
    <property type="entry name" value="GroES-like_sf"/>
</dbReference>
<dbReference type="EMBL" id="AP023356">
    <property type="protein sequence ID" value="BCJ42730.1"/>
    <property type="molecule type" value="Genomic_DNA"/>
</dbReference>
<feature type="region of interest" description="Disordered" evidence="1">
    <location>
        <begin position="108"/>
        <end position="128"/>
    </location>
</feature>
<dbReference type="Gene3D" id="3.90.180.10">
    <property type="entry name" value="Medium-chain alcohol dehydrogenases, catalytic domain"/>
    <property type="match status" value="1"/>
</dbReference>